<dbReference type="AlphaFoldDB" id="A0A8J2BR68"/>
<gene>
    <name evidence="1" type="ORF">MPNT_40057</name>
</gene>
<accession>A0A8J2BR68</accession>
<name>A0A8J2BR68_9BACT</name>
<proteinExistence type="predicted"/>
<reference evidence="1" key="1">
    <citation type="submission" date="2021-02" db="EMBL/GenBank/DDBJ databases">
        <authorList>
            <person name="Cremers G."/>
            <person name="Picone N."/>
        </authorList>
    </citation>
    <scope>NUCLEOTIDE SEQUENCE</scope>
    <source>
        <strain evidence="1">PQ17</strain>
    </source>
</reference>
<sequence>MLSAKEASFCMVAFLEKTSLTKVGPYECWIKYGAVGEESLSWEKFLPSLS</sequence>
<evidence type="ECO:0000313" key="2">
    <source>
        <dbReference type="Proteomes" id="UP000663859"/>
    </source>
</evidence>
<dbReference type="Proteomes" id="UP000663859">
    <property type="component" value="Unassembled WGS sequence"/>
</dbReference>
<protein>
    <submittedName>
        <fullName evidence="1">Uncharacterized protein</fullName>
    </submittedName>
</protein>
<keyword evidence="2" id="KW-1185">Reference proteome</keyword>
<dbReference type="EMBL" id="CAJNOB010000034">
    <property type="protein sequence ID" value="CAF0700859.1"/>
    <property type="molecule type" value="Genomic_DNA"/>
</dbReference>
<comment type="caution">
    <text evidence="1">The sequence shown here is derived from an EMBL/GenBank/DDBJ whole genome shotgun (WGS) entry which is preliminary data.</text>
</comment>
<organism evidence="1 2">
    <name type="scientific">Candidatus Methylacidithermus pantelleriae</name>
    <dbReference type="NCBI Taxonomy" id="2744239"/>
    <lineage>
        <taxon>Bacteria</taxon>
        <taxon>Pseudomonadati</taxon>
        <taxon>Verrucomicrobiota</taxon>
        <taxon>Methylacidiphilae</taxon>
        <taxon>Methylacidiphilales</taxon>
        <taxon>Methylacidiphilaceae</taxon>
        <taxon>Candidatus Methylacidithermus</taxon>
    </lineage>
</organism>
<evidence type="ECO:0000313" key="1">
    <source>
        <dbReference type="EMBL" id="CAF0700859.1"/>
    </source>
</evidence>